<reference evidence="1 2" key="1">
    <citation type="journal article" date="2021" name="Hortic Res">
        <title>High-quality reference genome and annotation aids understanding of berry development for evergreen blueberry (Vaccinium darrowii).</title>
        <authorList>
            <person name="Yu J."/>
            <person name="Hulse-Kemp A.M."/>
            <person name="Babiker E."/>
            <person name="Staton M."/>
        </authorList>
    </citation>
    <scope>NUCLEOTIDE SEQUENCE [LARGE SCALE GENOMIC DNA]</scope>
    <source>
        <strain evidence="2">cv. NJ 8807/NJ 8810</strain>
        <tissue evidence="1">Young leaf</tissue>
    </source>
</reference>
<protein>
    <submittedName>
        <fullName evidence="1">Uncharacterized protein</fullName>
    </submittedName>
</protein>
<comment type="caution">
    <text evidence="1">The sequence shown here is derived from an EMBL/GenBank/DDBJ whole genome shotgun (WGS) entry which is preliminary data.</text>
</comment>
<dbReference type="EMBL" id="CM037158">
    <property type="protein sequence ID" value="KAH7850772.1"/>
    <property type="molecule type" value="Genomic_DNA"/>
</dbReference>
<sequence length="323" mass="36558">MLEEGLSWSLSKPDHHWTPSYGLVFWNNNVDFIPVCHDIWFLDRMYRIFQDQGVTLQLGSLDQQSIDGINNGMNGFSVSQNSILPSPEPLQNGEVTTQVDSSDQPPMDPSNNGQNVVTAEGNITEVTSSKEGRRKRQAREHRQTGGRIEITREDILKHSEKRRKVAAWELKVSISTLRRNCRRYGITRWPPRNIENVYPFSLSPVENQGQTLQNTNLPSSQASAGVARIKPAFQDADMVTIKVKYANGMFRIPLSLSSTLVELQQEVTKRLNQLKQEAGTYLFEYKDEEEDLVTIACDEDLQSCIRTSRSPGKPPIVVQLKAI</sequence>
<evidence type="ECO:0000313" key="2">
    <source>
        <dbReference type="Proteomes" id="UP000828048"/>
    </source>
</evidence>
<dbReference type="Proteomes" id="UP000828048">
    <property type="component" value="Chromosome 8"/>
</dbReference>
<keyword evidence="2" id="KW-1185">Reference proteome</keyword>
<gene>
    <name evidence="1" type="ORF">Vadar_002791</name>
</gene>
<proteinExistence type="predicted"/>
<accession>A0ACB7YBV8</accession>
<evidence type="ECO:0000313" key="1">
    <source>
        <dbReference type="EMBL" id="KAH7850772.1"/>
    </source>
</evidence>
<name>A0ACB7YBV8_9ERIC</name>
<organism evidence="1 2">
    <name type="scientific">Vaccinium darrowii</name>
    <dbReference type="NCBI Taxonomy" id="229202"/>
    <lineage>
        <taxon>Eukaryota</taxon>
        <taxon>Viridiplantae</taxon>
        <taxon>Streptophyta</taxon>
        <taxon>Embryophyta</taxon>
        <taxon>Tracheophyta</taxon>
        <taxon>Spermatophyta</taxon>
        <taxon>Magnoliopsida</taxon>
        <taxon>eudicotyledons</taxon>
        <taxon>Gunneridae</taxon>
        <taxon>Pentapetalae</taxon>
        <taxon>asterids</taxon>
        <taxon>Ericales</taxon>
        <taxon>Ericaceae</taxon>
        <taxon>Vaccinioideae</taxon>
        <taxon>Vaccinieae</taxon>
        <taxon>Vaccinium</taxon>
    </lineage>
</organism>